<reference evidence="3" key="1">
    <citation type="submission" date="2017-09" db="EMBL/GenBank/DDBJ databases">
        <authorList>
            <person name="Varghese N."/>
            <person name="Submissions S."/>
        </authorList>
    </citation>
    <scope>NUCLEOTIDE SEQUENCE [LARGE SCALE GENOMIC DNA]</scope>
    <source>
        <strain evidence="3">CGMCC 4.6857</strain>
    </source>
</reference>
<proteinExistence type="predicted"/>
<evidence type="ECO:0000313" key="2">
    <source>
        <dbReference type="EMBL" id="SNY72890.1"/>
    </source>
</evidence>
<feature type="region of interest" description="Disordered" evidence="1">
    <location>
        <begin position="37"/>
        <end position="92"/>
    </location>
</feature>
<evidence type="ECO:0000256" key="1">
    <source>
        <dbReference type="SAM" id="MobiDB-lite"/>
    </source>
</evidence>
<dbReference type="Proteomes" id="UP000219612">
    <property type="component" value="Unassembled WGS sequence"/>
</dbReference>
<feature type="compositionally biased region" description="Acidic residues" evidence="1">
    <location>
        <begin position="42"/>
        <end position="52"/>
    </location>
</feature>
<feature type="compositionally biased region" description="Polar residues" evidence="1">
    <location>
        <begin position="68"/>
        <end position="77"/>
    </location>
</feature>
<sequence length="92" mass="9152">MEACPSRAWIWAGVGAAVPEPSGVGVAQPVRAQAGQVGVGADGEDDLGDAGDGEPAALAGGGPGLRPRSSSQAQTALRPSWVQRDGPHCVRP</sequence>
<dbReference type="EMBL" id="OBDY01000044">
    <property type="protein sequence ID" value="SNY72890.1"/>
    <property type="molecule type" value="Genomic_DNA"/>
</dbReference>
<gene>
    <name evidence="2" type="ORF">SAMN05421748_14444</name>
</gene>
<protein>
    <submittedName>
        <fullName evidence="2">Uncharacterized protein</fullName>
    </submittedName>
</protein>
<name>A0A285KJV2_9ACTN</name>
<dbReference type="AlphaFoldDB" id="A0A285KJV2"/>
<organism evidence="2 3">
    <name type="scientific">Paractinoplanes atraurantiacus</name>
    <dbReference type="NCBI Taxonomy" id="1036182"/>
    <lineage>
        <taxon>Bacteria</taxon>
        <taxon>Bacillati</taxon>
        <taxon>Actinomycetota</taxon>
        <taxon>Actinomycetes</taxon>
        <taxon>Micromonosporales</taxon>
        <taxon>Micromonosporaceae</taxon>
        <taxon>Paractinoplanes</taxon>
    </lineage>
</organism>
<keyword evidence="3" id="KW-1185">Reference proteome</keyword>
<accession>A0A285KJV2</accession>
<evidence type="ECO:0000313" key="3">
    <source>
        <dbReference type="Proteomes" id="UP000219612"/>
    </source>
</evidence>